<dbReference type="PANTHER" id="PTHR34069:SF2">
    <property type="entry name" value="BETA-KETOACYL-[ACYL-CARRIER-PROTEIN] SYNTHASE III"/>
    <property type="match status" value="1"/>
</dbReference>
<keyword evidence="7 9" id="KW-0275">Fatty acid biosynthesis</keyword>
<dbReference type="EMBL" id="MSIF01000030">
    <property type="protein sequence ID" value="OLF05382.1"/>
    <property type="molecule type" value="Genomic_DNA"/>
</dbReference>
<dbReference type="GO" id="GO:0044550">
    <property type="term" value="P:secondary metabolite biosynthetic process"/>
    <property type="evidence" value="ECO:0007669"/>
    <property type="project" value="TreeGrafter"/>
</dbReference>
<gene>
    <name evidence="9" type="primary">fabH</name>
    <name evidence="12" type="ORF">BLA60_36810</name>
</gene>
<keyword evidence="9" id="KW-0511">Multifunctional enzyme</keyword>
<keyword evidence="3 9" id="KW-0444">Lipid biosynthesis</keyword>
<keyword evidence="8 9" id="KW-0012">Acyltransferase</keyword>
<evidence type="ECO:0000256" key="5">
    <source>
        <dbReference type="ARBA" id="ARBA00022832"/>
    </source>
</evidence>
<dbReference type="EC" id="2.3.1.180" evidence="9"/>
<dbReference type="HAMAP" id="MF_01815">
    <property type="entry name" value="FabH"/>
    <property type="match status" value="1"/>
</dbReference>
<dbReference type="NCBIfam" id="NF006829">
    <property type="entry name" value="PRK09352.1"/>
    <property type="match status" value="1"/>
</dbReference>
<proteinExistence type="inferred from homology"/>
<comment type="domain">
    <text evidence="9">The last Arg residue of the ACP-binding site is essential for the weak association between ACP/AcpP and FabH.</text>
</comment>
<dbReference type="GO" id="GO:0005737">
    <property type="term" value="C:cytoplasm"/>
    <property type="evidence" value="ECO:0007669"/>
    <property type="project" value="UniProtKB-SubCell"/>
</dbReference>
<feature type="domain" description="Beta-ketoacyl-[acyl-carrier-protein] synthase III C-terminal" evidence="10">
    <location>
        <begin position="251"/>
        <end position="340"/>
    </location>
</feature>
<comment type="catalytic activity">
    <reaction evidence="9">
        <text>malonyl-[ACP] + acetyl-CoA + H(+) = 3-oxobutanoyl-[ACP] + CO2 + CoA</text>
        <dbReference type="Rhea" id="RHEA:12080"/>
        <dbReference type="Rhea" id="RHEA-COMP:9623"/>
        <dbReference type="Rhea" id="RHEA-COMP:9625"/>
        <dbReference type="ChEBI" id="CHEBI:15378"/>
        <dbReference type="ChEBI" id="CHEBI:16526"/>
        <dbReference type="ChEBI" id="CHEBI:57287"/>
        <dbReference type="ChEBI" id="CHEBI:57288"/>
        <dbReference type="ChEBI" id="CHEBI:78449"/>
        <dbReference type="ChEBI" id="CHEBI:78450"/>
        <dbReference type="EC" id="2.3.1.180"/>
    </reaction>
</comment>
<comment type="similarity">
    <text evidence="1 9">Belongs to the thiolase-like superfamily. FabH family.</text>
</comment>
<dbReference type="UniPathway" id="UPA00094"/>
<comment type="subcellular location">
    <subcellularLocation>
        <location evidence="9">Cytoplasm</location>
    </subcellularLocation>
</comment>
<dbReference type="InterPro" id="IPR013747">
    <property type="entry name" value="ACP_syn_III_C"/>
</dbReference>
<evidence type="ECO:0000259" key="10">
    <source>
        <dbReference type="Pfam" id="PF08541"/>
    </source>
</evidence>
<feature type="active site" evidence="9">
    <location>
        <position position="297"/>
    </location>
</feature>
<dbReference type="AlphaFoldDB" id="A0A7Z0WEI4"/>
<feature type="domain" description="Beta-ketoacyl-[acyl-carrier-protein] synthase III N-terminal" evidence="11">
    <location>
        <begin position="119"/>
        <end position="199"/>
    </location>
</feature>
<dbReference type="GO" id="GO:0033818">
    <property type="term" value="F:beta-ketoacyl-acyl-carrier-protein synthase III activity"/>
    <property type="evidence" value="ECO:0007669"/>
    <property type="project" value="UniProtKB-UniRule"/>
</dbReference>
<evidence type="ECO:0000256" key="8">
    <source>
        <dbReference type="ARBA" id="ARBA00023315"/>
    </source>
</evidence>
<organism evidence="12 13">
    <name type="scientific">Actinophytocola xinjiangensis</name>
    <dbReference type="NCBI Taxonomy" id="485602"/>
    <lineage>
        <taxon>Bacteria</taxon>
        <taxon>Bacillati</taxon>
        <taxon>Actinomycetota</taxon>
        <taxon>Actinomycetes</taxon>
        <taxon>Pseudonocardiales</taxon>
        <taxon>Pseudonocardiaceae</taxon>
    </lineage>
</organism>
<evidence type="ECO:0000256" key="2">
    <source>
        <dbReference type="ARBA" id="ARBA00022490"/>
    </source>
</evidence>
<evidence type="ECO:0000256" key="4">
    <source>
        <dbReference type="ARBA" id="ARBA00022679"/>
    </source>
</evidence>
<evidence type="ECO:0000256" key="3">
    <source>
        <dbReference type="ARBA" id="ARBA00022516"/>
    </source>
</evidence>
<dbReference type="RefSeq" id="WP_075137695.1">
    <property type="nucleotide sequence ID" value="NZ_MSIF01000030.1"/>
</dbReference>
<evidence type="ECO:0000256" key="7">
    <source>
        <dbReference type="ARBA" id="ARBA00023160"/>
    </source>
</evidence>
<dbReference type="InterPro" id="IPR004655">
    <property type="entry name" value="FabH"/>
</dbReference>
<dbReference type="Pfam" id="PF08545">
    <property type="entry name" value="ACP_syn_III"/>
    <property type="match status" value="1"/>
</dbReference>
<feature type="active site" evidence="9">
    <location>
        <position position="125"/>
    </location>
</feature>
<keyword evidence="4 9" id="KW-0808">Transferase</keyword>
<dbReference type="OrthoDB" id="9815506at2"/>
<accession>A0A7Z0WEI4</accession>
<dbReference type="GO" id="GO:0006633">
    <property type="term" value="P:fatty acid biosynthetic process"/>
    <property type="evidence" value="ECO:0007669"/>
    <property type="project" value="UniProtKB-UniRule"/>
</dbReference>
<dbReference type="CDD" id="cd00830">
    <property type="entry name" value="KAS_III"/>
    <property type="match status" value="1"/>
</dbReference>
<dbReference type="SUPFAM" id="SSF53901">
    <property type="entry name" value="Thiolase-like"/>
    <property type="match status" value="1"/>
</dbReference>
<dbReference type="GO" id="GO:0004315">
    <property type="term" value="F:3-oxoacyl-[acyl-carrier-protein] synthase activity"/>
    <property type="evidence" value="ECO:0007669"/>
    <property type="project" value="InterPro"/>
</dbReference>
<keyword evidence="6 9" id="KW-0443">Lipid metabolism</keyword>
<evidence type="ECO:0000256" key="6">
    <source>
        <dbReference type="ARBA" id="ARBA00023098"/>
    </source>
</evidence>
<comment type="caution">
    <text evidence="12">The sequence shown here is derived from an EMBL/GenBank/DDBJ whole genome shotgun (WGS) entry which is preliminary data.</text>
</comment>
<dbReference type="InterPro" id="IPR016039">
    <property type="entry name" value="Thiolase-like"/>
</dbReference>
<dbReference type="Proteomes" id="UP000185696">
    <property type="component" value="Unassembled WGS sequence"/>
</dbReference>
<name>A0A7Z0WEI4_9PSEU</name>
<evidence type="ECO:0000259" key="11">
    <source>
        <dbReference type="Pfam" id="PF08545"/>
    </source>
</evidence>
<keyword evidence="2 9" id="KW-0963">Cytoplasm</keyword>
<dbReference type="Gene3D" id="3.40.47.10">
    <property type="match status" value="1"/>
</dbReference>
<evidence type="ECO:0000256" key="1">
    <source>
        <dbReference type="ARBA" id="ARBA00008642"/>
    </source>
</evidence>
<sequence>MPATARILPFPQAGGTSAVVCGLGTWVPPRVVPNAEIAARLDTSDEWIHARTGIRERHVVDPGMATSDLAVEAGQRALKSADTDRVDALVLATTTPDRPCPATAPDVAHRLGLDRCAAFDVNAVCTGFLYGLASGAGLIAAGVAEQVLVIGADTFTTIIDPDCRATAAIFGDGAGAVVLRAGSASEPGALGPFDLGSDGQDADLITVAAGGSRQRSTRRPAEPGAEFFTMAGKAVFRKAIFQMAGSAQTVLRKAGLGLRDIDRFVIHQANARILNGVADMLGQPVDKFVRNIDQVGNTAAASVPLALDAACASGELRPGQRVLLGAFGGGLTWGSTVLRWPELEAV</sequence>
<keyword evidence="13" id="KW-1185">Reference proteome</keyword>
<protein>
    <recommendedName>
        <fullName evidence="9">Beta-ketoacyl-[acyl-carrier-protein] synthase III</fullName>
        <shortName evidence="9">Beta-ketoacyl-ACP synthase III</shortName>
        <shortName evidence="9">KAS III</shortName>
        <ecNumber evidence="9">2.3.1.180</ecNumber>
    </recommendedName>
    <alternativeName>
        <fullName evidence="9">3-oxoacyl-[acyl-carrier-protein] synthase 3</fullName>
    </alternativeName>
    <alternativeName>
        <fullName evidence="9">3-oxoacyl-[acyl-carrier-protein] synthase III</fullName>
    </alternativeName>
</protein>
<keyword evidence="5 9" id="KW-0276">Fatty acid metabolism</keyword>
<dbReference type="NCBIfam" id="TIGR00747">
    <property type="entry name" value="fabH"/>
    <property type="match status" value="1"/>
</dbReference>
<comment type="subunit">
    <text evidence="9">Homodimer.</text>
</comment>
<reference evidence="12 13" key="1">
    <citation type="submission" date="2016-12" db="EMBL/GenBank/DDBJ databases">
        <title>The draft genome sequence of Actinophytocola xinjiangensis.</title>
        <authorList>
            <person name="Wang W."/>
            <person name="Yuan L."/>
        </authorList>
    </citation>
    <scope>NUCLEOTIDE SEQUENCE [LARGE SCALE GENOMIC DNA]</scope>
    <source>
        <strain evidence="12 13">CGMCC 4.4663</strain>
    </source>
</reference>
<dbReference type="Pfam" id="PF08541">
    <property type="entry name" value="ACP_syn_III_C"/>
    <property type="match status" value="1"/>
</dbReference>
<feature type="active site" evidence="9">
    <location>
        <position position="267"/>
    </location>
</feature>
<evidence type="ECO:0000256" key="9">
    <source>
        <dbReference type="HAMAP-Rule" id="MF_01815"/>
    </source>
</evidence>
<evidence type="ECO:0000313" key="12">
    <source>
        <dbReference type="EMBL" id="OLF05382.1"/>
    </source>
</evidence>
<feature type="region of interest" description="ACP-binding" evidence="9">
    <location>
        <begin position="268"/>
        <end position="272"/>
    </location>
</feature>
<dbReference type="PANTHER" id="PTHR34069">
    <property type="entry name" value="3-OXOACYL-[ACYL-CARRIER-PROTEIN] SYNTHASE 3"/>
    <property type="match status" value="1"/>
</dbReference>
<comment type="function">
    <text evidence="9">Catalyzes the condensation reaction of fatty acid synthesis by the addition to an acyl acceptor of two carbons from malonyl-ACP. Catalyzes the first condensation reaction which initiates fatty acid synthesis and may therefore play a role in governing the total rate of fatty acid production. Possesses both acetoacetyl-ACP synthase and acetyl transacylase activities. Its substrate specificity determines the biosynthesis of branched-chain and/or straight-chain of fatty acids.</text>
</comment>
<evidence type="ECO:0000313" key="13">
    <source>
        <dbReference type="Proteomes" id="UP000185696"/>
    </source>
</evidence>
<comment type="pathway">
    <text evidence="9">Lipid metabolism; fatty acid biosynthesis.</text>
</comment>
<dbReference type="InterPro" id="IPR013751">
    <property type="entry name" value="ACP_syn_III_N"/>
</dbReference>